<dbReference type="EMBL" id="CP041150">
    <property type="protein sequence ID" value="QDF69602.1"/>
    <property type="molecule type" value="Genomic_DNA"/>
</dbReference>
<feature type="domain" description="HTH cro/C1-type" evidence="1">
    <location>
        <begin position="33"/>
        <end position="85"/>
    </location>
</feature>
<dbReference type="AlphaFoldDB" id="A0AB73N035"/>
<dbReference type="InterPro" id="IPR010982">
    <property type="entry name" value="Lambda_DNA-bd_dom_sf"/>
</dbReference>
<evidence type="ECO:0000259" key="1">
    <source>
        <dbReference type="PROSITE" id="PS50943"/>
    </source>
</evidence>
<protein>
    <submittedName>
        <fullName evidence="3">Helix-turn-helix domain-containing protein</fullName>
    </submittedName>
    <submittedName>
        <fullName evidence="2">Transcriptional regulator</fullName>
    </submittedName>
</protein>
<sequence>MTEDPRWGELGKFLRARRAGLSPSMVGLPESTNARRVPGLRREEVADLAAISADYYRRLEQGRLAASQSVLAALAQALHLNDDERAYLHDLAGNPPPRPRRRATQKVRPQLQWLLDQLTQNPAFVVGRFMDVLAWNATAAALYTDFSQIPRARRNLVLLAFLDPSIRAMFADWDSVVNTCVGFLRMDAAQYPHDPRLAELVGELSVNDLDFRKWWAAHDVARRTSGLKNLSHPVVGDLTLDWETFTCATDPNQQLVIMTPEPGSPSQERLQALITHVSR</sequence>
<dbReference type="PANTHER" id="PTHR35010">
    <property type="entry name" value="BLL4672 PROTEIN-RELATED"/>
    <property type="match status" value="1"/>
</dbReference>
<dbReference type="Pfam" id="PF17765">
    <property type="entry name" value="MLTR_LBD"/>
    <property type="match status" value="1"/>
</dbReference>
<name>A0AB73N035_MYCCH</name>
<dbReference type="Pfam" id="PF13560">
    <property type="entry name" value="HTH_31"/>
    <property type="match status" value="1"/>
</dbReference>
<organism evidence="2 4">
    <name type="scientific">Mycobacteroides chelonae</name>
    <name type="common">Mycobacterium chelonae</name>
    <dbReference type="NCBI Taxonomy" id="1774"/>
    <lineage>
        <taxon>Bacteria</taxon>
        <taxon>Bacillati</taxon>
        <taxon>Actinomycetota</taxon>
        <taxon>Actinomycetes</taxon>
        <taxon>Mycobacteriales</taxon>
        <taxon>Mycobacteriaceae</taxon>
        <taxon>Mycobacteroides</taxon>
    </lineage>
</organism>
<dbReference type="CDD" id="cd00093">
    <property type="entry name" value="HTH_XRE"/>
    <property type="match status" value="1"/>
</dbReference>
<dbReference type="RefSeq" id="WP_057966294.1">
    <property type="nucleotide sequence ID" value="NZ_CP041150.1"/>
</dbReference>
<dbReference type="PANTHER" id="PTHR35010:SF2">
    <property type="entry name" value="BLL4672 PROTEIN"/>
    <property type="match status" value="1"/>
</dbReference>
<dbReference type="Proteomes" id="UP000180113">
    <property type="component" value="Unassembled WGS sequence"/>
</dbReference>
<dbReference type="PROSITE" id="PS50943">
    <property type="entry name" value="HTH_CROC1"/>
    <property type="match status" value="1"/>
</dbReference>
<gene>
    <name evidence="2" type="ORF">BKG62_17745</name>
    <name evidence="3" type="ORF">FJK96_05155</name>
</gene>
<dbReference type="SUPFAM" id="SSF47413">
    <property type="entry name" value="lambda repressor-like DNA-binding domains"/>
    <property type="match status" value="1"/>
</dbReference>
<dbReference type="InterPro" id="IPR041413">
    <property type="entry name" value="MLTR_LBD"/>
</dbReference>
<dbReference type="EMBL" id="MLHW01000014">
    <property type="protein sequence ID" value="OHT49443.1"/>
    <property type="molecule type" value="Genomic_DNA"/>
</dbReference>
<evidence type="ECO:0000313" key="2">
    <source>
        <dbReference type="EMBL" id="OHT49443.1"/>
    </source>
</evidence>
<proteinExistence type="predicted"/>
<accession>A0AB73N035</accession>
<evidence type="ECO:0000313" key="4">
    <source>
        <dbReference type="Proteomes" id="UP000180113"/>
    </source>
</evidence>
<dbReference type="GO" id="GO:0003677">
    <property type="term" value="F:DNA binding"/>
    <property type="evidence" value="ECO:0007669"/>
    <property type="project" value="InterPro"/>
</dbReference>
<dbReference type="Gene3D" id="3.30.450.180">
    <property type="match status" value="1"/>
</dbReference>
<dbReference type="SMART" id="SM00530">
    <property type="entry name" value="HTH_XRE"/>
    <property type="match status" value="1"/>
</dbReference>
<dbReference type="Gene3D" id="1.10.260.40">
    <property type="entry name" value="lambda repressor-like DNA-binding domains"/>
    <property type="match status" value="1"/>
</dbReference>
<reference evidence="2 4" key="1">
    <citation type="submission" date="2016-10" db="EMBL/GenBank/DDBJ databases">
        <title>Evaluation of Human, Animal and Environmental Mycobacterium chelonae Isolates by Core Genome Phylogenomic Analysis, Targeted Gene Comparison, and Anti-microbial Susceptibility Patterns: A Tale of Mistaken Identities.</title>
        <authorList>
            <person name="Fogelson S.B."/>
            <person name="Camus A.C."/>
            <person name="Lorenz W."/>
            <person name="Vasireddy R."/>
            <person name="Vasireddy S."/>
            <person name="Smith T."/>
            <person name="Brown-Elliott B.A."/>
            <person name="Wallace R.J.Jr."/>
            <person name="Hasan N.A."/>
            <person name="Reischl U."/>
            <person name="Sanchez S."/>
        </authorList>
    </citation>
    <scope>NUCLEOTIDE SEQUENCE [LARGE SCALE GENOMIC DNA]</scope>
    <source>
        <strain evidence="2 4">42895</strain>
    </source>
</reference>
<evidence type="ECO:0000313" key="5">
    <source>
        <dbReference type="Proteomes" id="UP000317728"/>
    </source>
</evidence>
<dbReference type="InterPro" id="IPR001387">
    <property type="entry name" value="Cro/C1-type_HTH"/>
</dbReference>
<dbReference type="Proteomes" id="UP000317728">
    <property type="component" value="Chromosome"/>
</dbReference>
<reference evidence="3 5" key="2">
    <citation type="submission" date="2019-06" db="EMBL/GenBank/DDBJ databases">
        <title>Whole geneome sequnce of Mycobacteroides chelonae M77 isolated from bovine milk from Meghalaya, India.</title>
        <authorList>
            <person name="Vise E."/>
            <person name="Das S."/>
            <person name="Garg A."/>
            <person name="Ghatak S."/>
            <person name="Shakuntala I."/>
            <person name="Milton A.A.P."/>
            <person name="Karam A."/>
            <person name="Sanjukta R."/>
            <person name="Puro K."/>
            <person name="Sen A."/>
        </authorList>
    </citation>
    <scope>NUCLEOTIDE SEQUENCE [LARGE SCALE GENOMIC DNA]</scope>
    <source>
        <strain evidence="3 5">M77</strain>
    </source>
</reference>
<evidence type="ECO:0000313" key="3">
    <source>
        <dbReference type="EMBL" id="QDF69602.1"/>
    </source>
</evidence>